<name>A0ABV6WZX0_9ACTN</name>
<proteinExistence type="predicted"/>
<organism evidence="2 3">
    <name type="scientific">Streptacidiphilus alkalitolerans</name>
    <dbReference type="NCBI Taxonomy" id="3342712"/>
    <lineage>
        <taxon>Bacteria</taxon>
        <taxon>Bacillati</taxon>
        <taxon>Actinomycetota</taxon>
        <taxon>Actinomycetes</taxon>
        <taxon>Kitasatosporales</taxon>
        <taxon>Streptomycetaceae</taxon>
        <taxon>Streptacidiphilus</taxon>
    </lineage>
</organism>
<gene>
    <name evidence="2" type="ORF">ACEZDB_13065</name>
</gene>
<evidence type="ECO:0000313" key="2">
    <source>
        <dbReference type="EMBL" id="MFC1431575.1"/>
    </source>
</evidence>
<feature type="compositionally biased region" description="Basic and acidic residues" evidence="1">
    <location>
        <begin position="7"/>
        <end position="24"/>
    </location>
</feature>
<reference evidence="2 3" key="1">
    <citation type="submission" date="2024-09" db="EMBL/GenBank/DDBJ databases">
        <authorList>
            <person name="Lee S.D."/>
        </authorList>
    </citation>
    <scope>NUCLEOTIDE SEQUENCE [LARGE SCALE GENOMIC DNA]</scope>
    <source>
        <strain evidence="2 3">N1-3</strain>
    </source>
</reference>
<protein>
    <submittedName>
        <fullName evidence="2">Uncharacterized protein</fullName>
    </submittedName>
</protein>
<sequence length="64" mass="6844">MAVAARAEGRDGLRDEHAEQHGDRQGPPPARGVQQAEAEWAEAVALVGETPGRYRNRQLPAEGG</sequence>
<comment type="caution">
    <text evidence="2">The sequence shown here is derived from an EMBL/GenBank/DDBJ whole genome shotgun (WGS) entry which is preliminary data.</text>
</comment>
<accession>A0ABV6WZX0</accession>
<feature type="region of interest" description="Disordered" evidence="1">
    <location>
        <begin position="1"/>
        <end position="37"/>
    </location>
</feature>
<evidence type="ECO:0000256" key="1">
    <source>
        <dbReference type="SAM" id="MobiDB-lite"/>
    </source>
</evidence>
<dbReference type="Proteomes" id="UP001592530">
    <property type="component" value="Unassembled WGS sequence"/>
</dbReference>
<dbReference type="RefSeq" id="WP_380552349.1">
    <property type="nucleotide sequence ID" value="NZ_JBHEZY010000004.1"/>
</dbReference>
<evidence type="ECO:0000313" key="3">
    <source>
        <dbReference type="Proteomes" id="UP001592530"/>
    </source>
</evidence>
<dbReference type="EMBL" id="JBHEZY010000004">
    <property type="protein sequence ID" value="MFC1431575.1"/>
    <property type="molecule type" value="Genomic_DNA"/>
</dbReference>